<feature type="transmembrane region" description="Helical" evidence="1">
    <location>
        <begin position="84"/>
        <end position="104"/>
    </location>
</feature>
<feature type="transmembrane region" description="Helical" evidence="1">
    <location>
        <begin position="256"/>
        <end position="277"/>
    </location>
</feature>
<dbReference type="RefSeq" id="WP_263337276.1">
    <property type="nucleotide sequence ID" value="NZ_JAOVQO010000012.1"/>
</dbReference>
<comment type="caution">
    <text evidence="2">The sequence shown here is derived from an EMBL/GenBank/DDBJ whole genome shotgun (WGS) entry which is preliminary data.</text>
</comment>
<name>A0ABT2X569_9RHOB</name>
<accession>A0ABT2X569</accession>
<feature type="transmembrane region" description="Helical" evidence="1">
    <location>
        <begin position="165"/>
        <end position="184"/>
    </location>
</feature>
<keyword evidence="1" id="KW-0472">Membrane</keyword>
<reference evidence="2 3" key="1">
    <citation type="submission" date="2022-10" db="EMBL/GenBank/DDBJ databases">
        <title>Defluviimonas sp. nov., isolated from ocean surface sediments.</title>
        <authorList>
            <person name="He W."/>
            <person name="Wang L."/>
            <person name="Zhang D.-F."/>
        </authorList>
    </citation>
    <scope>NUCLEOTIDE SEQUENCE [LARGE SCALE GENOMIC DNA]</scope>
    <source>
        <strain evidence="2 3">WL0024</strain>
    </source>
</reference>
<keyword evidence="1" id="KW-1133">Transmembrane helix</keyword>
<dbReference type="EMBL" id="JAOVQO010000012">
    <property type="protein sequence ID" value="MCU9849081.1"/>
    <property type="molecule type" value="Genomic_DNA"/>
</dbReference>
<gene>
    <name evidence="2" type="ORF">OEZ60_13820</name>
</gene>
<feature type="transmembrane region" description="Helical" evidence="1">
    <location>
        <begin position="125"/>
        <end position="145"/>
    </location>
</feature>
<keyword evidence="3" id="KW-1185">Reference proteome</keyword>
<dbReference type="InterPro" id="IPR018688">
    <property type="entry name" value="PpoB2-like"/>
</dbReference>
<feature type="transmembrane region" description="Helical" evidence="1">
    <location>
        <begin position="12"/>
        <end position="33"/>
    </location>
</feature>
<feature type="transmembrane region" description="Helical" evidence="1">
    <location>
        <begin position="217"/>
        <end position="250"/>
    </location>
</feature>
<dbReference type="Pfam" id="PF09948">
    <property type="entry name" value="PpoB2"/>
    <property type="match status" value="1"/>
</dbReference>
<evidence type="ECO:0000313" key="3">
    <source>
        <dbReference type="Proteomes" id="UP001209535"/>
    </source>
</evidence>
<protein>
    <submittedName>
        <fullName evidence="2">DUF2182 domain-containing protein</fullName>
    </submittedName>
</protein>
<evidence type="ECO:0000256" key="1">
    <source>
        <dbReference type="SAM" id="Phobius"/>
    </source>
</evidence>
<proteinExistence type="predicted"/>
<sequence length="278" mass="29886">MLAAFERLARDGRPVLVTALGLIFAAAALWMLWGAGMGMTAWAMTRAALFPHLLGFEAETGMKMGRNLAGPAGWSLRYVALMALMWWAMMIAMMLPSALPMILIHARVVARGRARGHAMRASPGWFAAGYLAVWLGFSVVAAVMQLALVETGLISGMMLWSESRWLSAGLLVLAAAYQVSGLKYRCLVECRSPMEFLARHWRDGAWGAFGMGHRHGAFCLGCCWPLMLLLFVGGVMNLLWIAALALLVLVEKLAGPGVAVARAGGALLLVWAAATLAV</sequence>
<dbReference type="Proteomes" id="UP001209535">
    <property type="component" value="Unassembled WGS sequence"/>
</dbReference>
<organism evidence="2 3">
    <name type="scientific">Albidovulum salinarum</name>
    <dbReference type="NCBI Taxonomy" id="2984153"/>
    <lineage>
        <taxon>Bacteria</taxon>
        <taxon>Pseudomonadati</taxon>
        <taxon>Pseudomonadota</taxon>
        <taxon>Alphaproteobacteria</taxon>
        <taxon>Rhodobacterales</taxon>
        <taxon>Paracoccaceae</taxon>
        <taxon>Albidovulum</taxon>
    </lineage>
</organism>
<evidence type="ECO:0000313" key="2">
    <source>
        <dbReference type="EMBL" id="MCU9849081.1"/>
    </source>
</evidence>
<keyword evidence="1" id="KW-0812">Transmembrane</keyword>